<evidence type="ECO:0000256" key="1">
    <source>
        <dbReference type="SAM" id="MobiDB-lite"/>
    </source>
</evidence>
<name>A0ABV5LXT7_9ACTN</name>
<dbReference type="Proteomes" id="UP001589748">
    <property type="component" value="Unassembled WGS sequence"/>
</dbReference>
<proteinExistence type="predicted"/>
<dbReference type="PROSITE" id="PS51257">
    <property type="entry name" value="PROKAR_LIPOPROTEIN"/>
    <property type="match status" value="1"/>
</dbReference>
<organism evidence="3 4">
    <name type="scientific">Kineococcus gynurae</name>
    <dbReference type="NCBI Taxonomy" id="452979"/>
    <lineage>
        <taxon>Bacteria</taxon>
        <taxon>Bacillati</taxon>
        <taxon>Actinomycetota</taxon>
        <taxon>Actinomycetes</taxon>
        <taxon>Kineosporiales</taxon>
        <taxon>Kineosporiaceae</taxon>
        <taxon>Kineococcus</taxon>
    </lineage>
</organism>
<feature type="compositionally biased region" description="Low complexity" evidence="1">
    <location>
        <begin position="29"/>
        <end position="83"/>
    </location>
</feature>
<evidence type="ECO:0000313" key="3">
    <source>
        <dbReference type="EMBL" id="MFB9378907.1"/>
    </source>
</evidence>
<sequence length="227" mass="21678">MSLRRRRVGVPATLLALSTVGAVLLAGCSSDDPGADASAPTSASTPAVTPSAGATSSGSPGSPESPSTPDASATAAPGPAATPQDPQLGRVAPQVGTETLAPVPAGTPARTEEGFSASLTSSAPVELTASGPGEVAGPGVLLDISFTNGADFPVGLDGVRVTATLADGTPAPATDASPSAPATGLLQPGGSASGRYAFSLPTGAPAGSDLLVQITTVSSAQVLQVRS</sequence>
<protein>
    <recommendedName>
        <fullName evidence="5">DUF4352 domain-containing protein</fullName>
    </recommendedName>
</protein>
<evidence type="ECO:0008006" key="5">
    <source>
        <dbReference type="Google" id="ProtNLM"/>
    </source>
</evidence>
<evidence type="ECO:0000313" key="4">
    <source>
        <dbReference type="Proteomes" id="UP001589748"/>
    </source>
</evidence>
<evidence type="ECO:0000256" key="2">
    <source>
        <dbReference type="SAM" id="SignalP"/>
    </source>
</evidence>
<reference evidence="3 4" key="1">
    <citation type="submission" date="2024-09" db="EMBL/GenBank/DDBJ databases">
        <authorList>
            <person name="Sun Q."/>
            <person name="Mori K."/>
        </authorList>
    </citation>
    <scope>NUCLEOTIDE SEQUENCE [LARGE SCALE GENOMIC DNA]</scope>
    <source>
        <strain evidence="3 4">TISTR 1856</strain>
    </source>
</reference>
<comment type="caution">
    <text evidence="3">The sequence shown here is derived from an EMBL/GenBank/DDBJ whole genome shotgun (WGS) entry which is preliminary data.</text>
</comment>
<keyword evidence="2" id="KW-0732">Signal</keyword>
<accession>A0ABV5LXT7</accession>
<dbReference type="EMBL" id="JBHMDM010000013">
    <property type="protein sequence ID" value="MFB9378907.1"/>
    <property type="molecule type" value="Genomic_DNA"/>
</dbReference>
<feature type="signal peptide" evidence="2">
    <location>
        <begin position="1"/>
        <end position="25"/>
    </location>
</feature>
<dbReference type="RefSeq" id="WP_380136536.1">
    <property type="nucleotide sequence ID" value="NZ_JBHLUI010000007.1"/>
</dbReference>
<feature type="chain" id="PRO_5046240386" description="DUF4352 domain-containing protein" evidence="2">
    <location>
        <begin position="26"/>
        <end position="227"/>
    </location>
</feature>
<gene>
    <name evidence="3" type="ORF">ACFFVI_18260</name>
</gene>
<keyword evidence="4" id="KW-1185">Reference proteome</keyword>
<feature type="region of interest" description="Disordered" evidence="1">
    <location>
        <begin position="29"/>
        <end position="131"/>
    </location>
</feature>